<dbReference type="Pfam" id="PF00486">
    <property type="entry name" value="Trans_reg_C"/>
    <property type="match status" value="1"/>
</dbReference>
<reference evidence="6 7" key="1">
    <citation type="submission" date="2020-08" db="EMBL/GenBank/DDBJ databases">
        <title>Sequencing the genomes of 1000 actinobacteria strains.</title>
        <authorList>
            <person name="Klenk H.-P."/>
        </authorList>
    </citation>
    <scope>NUCLEOTIDE SEQUENCE [LARGE SCALE GENOMIC DNA]</scope>
    <source>
        <strain evidence="6 7">DSM 46659</strain>
    </source>
</reference>
<dbReference type="PRINTS" id="PR00364">
    <property type="entry name" value="DISEASERSIST"/>
</dbReference>
<dbReference type="GO" id="GO:0000160">
    <property type="term" value="P:phosphorelay signal transduction system"/>
    <property type="evidence" value="ECO:0007669"/>
    <property type="project" value="InterPro"/>
</dbReference>
<evidence type="ECO:0000256" key="2">
    <source>
        <dbReference type="ARBA" id="ARBA00023125"/>
    </source>
</evidence>
<feature type="DNA-binding region" description="OmpR/PhoB-type" evidence="3">
    <location>
        <begin position="1"/>
        <end position="100"/>
    </location>
</feature>
<dbReference type="PANTHER" id="PTHR47691">
    <property type="entry name" value="REGULATOR-RELATED"/>
    <property type="match status" value="1"/>
</dbReference>
<dbReference type="InterPro" id="IPR001867">
    <property type="entry name" value="OmpR/PhoB-type_DNA-bd"/>
</dbReference>
<keyword evidence="2 3" id="KW-0238">DNA-binding</keyword>
<dbReference type="InterPro" id="IPR011990">
    <property type="entry name" value="TPR-like_helical_dom_sf"/>
</dbReference>
<dbReference type="GO" id="GO:0003677">
    <property type="term" value="F:DNA binding"/>
    <property type="evidence" value="ECO:0007669"/>
    <property type="project" value="UniProtKB-UniRule"/>
</dbReference>
<dbReference type="Gene3D" id="1.25.40.10">
    <property type="entry name" value="Tetratricopeptide repeat domain"/>
    <property type="match status" value="1"/>
</dbReference>
<evidence type="ECO:0000313" key="7">
    <source>
        <dbReference type="Proteomes" id="UP000546642"/>
    </source>
</evidence>
<dbReference type="AlphaFoldDB" id="A0A7X0D4I0"/>
<evidence type="ECO:0000313" key="6">
    <source>
        <dbReference type="EMBL" id="MBB6171213.1"/>
    </source>
</evidence>
<accession>A0A7X0D4I0</accession>
<dbReference type="SUPFAM" id="SSF52540">
    <property type="entry name" value="P-loop containing nucleoside triphosphate hydrolases"/>
    <property type="match status" value="1"/>
</dbReference>
<evidence type="ECO:0000256" key="1">
    <source>
        <dbReference type="ARBA" id="ARBA00005820"/>
    </source>
</evidence>
<organism evidence="6 7">
    <name type="scientific">Nocardiopsis mwathae</name>
    <dbReference type="NCBI Taxonomy" id="1472723"/>
    <lineage>
        <taxon>Bacteria</taxon>
        <taxon>Bacillati</taxon>
        <taxon>Actinomycetota</taxon>
        <taxon>Actinomycetes</taxon>
        <taxon>Streptosporangiales</taxon>
        <taxon>Nocardiopsidaceae</taxon>
        <taxon>Nocardiopsis</taxon>
    </lineage>
</organism>
<feature type="domain" description="OmpR/PhoB-type" evidence="5">
    <location>
        <begin position="1"/>
        <end position="100"/>
    </location>
</feature>
<name>A0A7X0D4I0_9ACTN</name>
<dbReference type="SMART" id="SM01043">
    <property type="entry name" value="BTAD"/>
    <property type="match status" value="1"/>
</dbReference>
<dbReference type="InterPro" id="IPR036388">
    <property type="entry name" value="WH-like_DNA-bd_sf"/>
</dbReference>
<dbReference type="Gene3D" id="3.40.50.300">
    <property type="entry name" value="P-loop containing nucleotide triphosphate hydrolases"/>
    <property type="match status" value="1"/>
</dbReference>
<dbReference type="RefSeq" id="WP_184074444.1">
    <property type="nucleotide sequence ID" value="NZ_JACHDS010000001.1"/>
</dbReference>
<proteinExistence type="inferred from homology"/>
<sequence length="1101" mass="119528">MRFSILGPATVRDDAGEAIGIGGARLRRLLVLLLLDPGRTVGTERLIDGIWGDDAPASAGNALQALVSRLRRVLGDGAPLHGDATGYRLDVRPEDIDLHEFDALVERGRRARADGDPRTAQRLLGEALDLWRGPALADLSGPDGAEDIIVRLDGLRRAATAERLAIALDLGAHAETLPEIEALVAREPLREQPVELLIRALAGCGRQADALAAYERLRRGLADELGIDPSEHMRELHLRLLRGELEPQGSEGAAEPAAPPEAPDPAHRPAAADGRRAAVTRLPHVMTSFIAREDEVRDAVGQLCRERLVTLIGPGGAGKTRLSIETGARFAEHRADLAADGVRFVEFAPVNDGSNIAHAVLGALGLRELWARTLGGAPASSGLDDPVDRIVEFLADQRLLLVLDNCEHVIIDAARLIERLLAACPGLRILATSREPLALAGERLLPVPSLALPPERTPAERAGSYASVRLFVERAAAVTPGFAVDEANVEHVVRICRELDGMPLALELAAARVRVMPVAQLAARLSDRFRLLTSGSRFALPRHQTLQAVVDWSWELLDDAERTLMRRLSVFAGGATLEAVARVCGDGRGDTIGGRDVWSVLFALVDKSLVVSDGPAHDGAEPRYRQLETVRAYGSQRLTESGEEAAVRRAHADHILQLWAEADPHLRGADQLTWVSRLRAEHDDFSAALRWVLDSGDTDLALDLSHVAQWYWQMTDDWAEPGRWSAEILRLIGDTPPAGREISYAECLFMVAFGGGDIDEGLLLRITEVLEGVGERPEDHRALVFVPIVLAMFGHDPEGTMRRLDAGAERQDPWLRATTRAFVGILAMSAGRARMARDRLTAALEEFREVGDRWGMAQSIIILSDLVRYGDLEGELALLDEACHLAEELELTALIRGLKARQAGSRARMGRFDDARRALAEARELVGISRENRVVLHMGEAEVERSAGAPARSRELLLDVGEAVTGSSTVMRAYLGPLWHSLVAAACADLGEEEQAWHHAREAWATLPPTFLSQQTACVLECLAELTVGRDPERAATLLGYAEAVRGLPHVTDPWVGRVRDRARERLGDAGFAQAYDGGAATATDKVIAAVGAWLEQAERH</sequence>
<dbReference type="PANTHER" id="PTHR47691:SF3">
    <property type="entry name" value="HTH-TYPE TRANSCRIPTIONAL REGULATOR RV0890C-RELATED"/>
    <property type="match status" value="1"/>
</dbReference>
<dbReference type="InterPro" id="IPR005158">
    <property type="entry name" value="BTAD"/>
</dbReference>
<dbReference type="Proteomes" id="UP000546642">
    <property type="component" value="Unassembled WGS sequence"/>
</dbReference>
<dbReference type="SUPFAM" id="SSF46894">
    <property type="entry name" value="C-terminal effector domain of the bipartite response regulators"/>
    <property type="match status" value="1"/>
</dbReference>
<dbReference type="PROSITE" id="PS51755">
    <property type="entry name" value="OMPR_PHOB"/>
    <property type="match status" value="1"/>
</dbReference>
<dbReference type="Pfam" id="PF25872">
    <property type="entry name" value="HTH_77"/>
    <property type="match status" value="1"/>
</dbReference>
<dbReference type="SMART" id="SM00862">
    <property type="entry name" value="Trans_reg_C"/>
    <property type="match status" value="1"/>
</dbReference>
<dbReference type="EMBL" id="JACHDS010000001">
    <property type="protein sequence ID" value="MBB6171213.1"/>
    <property type="molecule type" value="Genomic_DNA"/>
</dbReference>
<evidence type="ECO:0000256" key="3">
    <source>
        <dbReference type="PROSITE-ProRule" id="PRU01091"/>
    </source>
</evidence>
<comment type="similarity">
    <text evidence="1">Belongs to the AfsR/DnrI/RedD regulatory family.</text>
</comment>
<evidence type="ECO:0000256" key="4">
    <source>
        <dbReference type="SAM" id="MobiDB-lite"/>
    </source>
</evidence>
<feature type="region of interest" description="Disordered" evidence="4">
    <location>
        <begin position="247"/>
        <end position="274"/>
    </location>
</feature>
<dbReference type="SUPFAM" id="SSF48452">
    <property type="entry name" value="TPR-like"/>
    <property type="match status" value="1"/>
</dbReference>
<dbReference type="Pfam" id="PF03704">
    <property type="entry name" value="BTAD"/>
    <property type="match status" value="1"/>
</dbReference>
<protein>
    <submittedName>
        <fullName evidence="6">Putative ATPase/DNA-binding SARP family transcriptional activator</fullName>
    </submittedName>
</protein>
<comment type="caution">
    <text evidence="6">The sequence shown here is derived from an EMBL/GenBank/DDBJ whole genome shotgun (WGS) entry which is preliminary data.</text>
</comment>
<dbReference type="Gene3D" id="1.10.10.10">
    <property type="entry name" value="Winged helix-like DNA-binding domain superfamily/Winged helix DNA-binding domain"/>
    <property type="match status" value="1"/>
</dbReference>
<dbReference type="CDD" id="cd15831">
    <property type="entry name" value="BTAD"/>
    <property type="match status" value="1"/>
</dbReference>
<keyword evidence="7" id="KW-1185">Reference proteome</keyword>
<evidence type="ECO:0000259" key="5">
    <source>
        <dbReference type="PROSITE" id="PS51755"/>
    </source>
</evidence>
<dbReference type="InterPro" id="IPR027417">
    <property type="entry name" value="P-loop_NTPase"/>
</dbReference>
<gene>
    <name evidence="6" type="ORF">HNR23_001273</name>
</gene>
<dbReference type="InterPro" id="IPR016032">
    <property type="entry name" value="Sig_transdc_resp-reg_C-effctor"/>
</dbReference>
<dbReference type="InterPro" id="IPR058852">
    <property type="entry name" value="HTH_77"/>
</dbReference>
<dbReference type="GO" id="GO:0006355">
    <property type="term" value="P:regulation of DNA-templated transcription"/>
    <property type="evidence" value="ECO:0007669"/>
    <property type="project" value="InterPro"/>
</dbReference>